<name>X1MHM4_9ZZZZ</name>
<evidence type="ECO:0000313" key="1">
    <source>
        <dbReference type="EMBL" id="GAI05864.1"/>
    </source>
</evidence>
<accession>X1MHM4</accession>
<gene>
    <name evidence="1" type="ORF">S06H3_21457</name>
</gene>
<feature type="non-terminal residue" evidence="1">
    <location>
        <position position="1"/>
    </location>
</feature>
<dbReference type="AlphaFoldDB" id="X1MHM4"/>
<feature type="non-terminal residue" evidence="1">
    <location>
        <position position="253"/>
    </location>
</feature>
<proteinExistence type="predicted"/>
<organism evidence="1">
    <name type="scientific">marine sediment metagenome</name>
    <dbReference type="NCBI Taxonomy" id="412755"/>
    <lineage>
        <taxon>unclassified sequences</taxon>
        <taxon>metagenomes</taxon>
        <taxon>ecological metagenomes</taxon>
    </lineage>
</organism>
<comment type="caution">
    <text evidence="1">The sequence shown here is derived from an EMBL/GenBank/DDBJ whole genome shotgun (WGS) entry which is preliminary data.</text>
</comment>
<reference evidence="1" key="1">
    <citation type="journal article" date="2014" name="Front. Microbiol.">
        <title>High frequency of phylogenetically diverse reductive dehalogenase-homologous genes in deep subseafloor sedimentary metagenomes.</title>
        <authorList>
            <person name="Kawai M."/>
            <person name="Futagami T."/>
            <person name="Toyoda A."/>
            <person name="Takaki Y."/>
            <person name="Nishi S."/>
            <person name="Hori S."/>
            <person name="Arai W."/>
            <person name="Tsubouchi T."/>
            <person name="Morono Y."/>
            <person name="Uchiyama I."/>
            <person name="Ito T."/>
            <person name="Fujiyama A."/>
            <person name="Inagaki F."/>
            <person name="Takami H."/>
        </authorList>
    </citation>
    <scope>NUCLEOTIDE SEQUENCE</scope>
    <source>
        <strain evidence="1">Expedition CK06-06</strain>
    </source>
</reference>
<dbReference type="EMBL" id="BARV01011272">
    <property type="protein sequence ID" value="GAI05864.1"/>
    <property type="molecule type" value="Genomic_DNA"/>
</dbReference>
<sequence>GLIFENNQDRVKVVTQKINLKSGMQRNMLQIDYFWDHLPSQIGVPAIQTFDGVIELIVTPTPLILTSMAVDGLPNATPNAASDNVLFKAVINTPDRATVIQDGGRINQRQFPQSFLATQANFPFYHPHVYISLVFHLADIDTGAYPYVSRSRISFYMSFAEKKISALKYGLGLIREFSISQVERVTANGRLLSNPLNLAGQYSPMYTWGGARPEIMISGQALTQYFLSQNGQEAETMNTSTQLRTFAAQSRTM</sequence>
<protein>
    <submittedName>
        <fullName evidence="1">Uncharacterized protein</fullName>
    </submittedName>
</protein>